<sequence>MLRDVLIAAFLWGFCSYLVSISVVKISYNNAFFIHGLIATIILLIYRYFNKKKIILNSSFKNPVFLLPFITLINIFLTYFGLNKFNSQTLILTVITSGFTILFYPFISQIKYGFKFNKKFFFSLFVICLGIYGLNKSVIYG</sequence>
<dbReference type="GO" id="GO:0016020">
    <property type="term" value="C:membrane"/>
    <property type="evidence" value="ECO:0007669"/>
    <property type="project" value="InterPro"/>
</dbReference>
<keyword evidence="1" id="KW-0472">Membrane</keyword>
<feature type="transmembrane region" description="Helical" evidence="1">
    <location>
        <begin position="88"/>
        <end position="107"/>
    </location>
</feature>
<organism evidence="3">
    <name type="scientific">seawater metagenome</name>
    <dbReference type="NCBI Taxonomy" id="1561972"/>
    <lineage>
        <taxon>unclassified sequences</taxon>
        <taxon>metagenomes</taxon>
        <taxon>ecological metagenomes</taxon>
    </lineage>
</organism>
<feature type="transmembrane region" description="Helical" evidence="1">
    <location>
        <begin position="64"/>
        <end position="82"/>
    </location>
</feature>
<dbReference type="AlphaFoldDB" id="A0A5E8CH50"/>
<name>A0A5E8CH50_9ZZZZ</name>
<feature type="transmembrane region" description="Helical" evidence="1">
    <location>
        <begin position="30"/>
        <end position="49"/>
    </location>
</feature>
<reference evidence="3" key="1">
    <citation type="submission" date="2019-09" db="EMBL/GenBank/DDBJ databases">
        <authorList>
            <person name="Needham M D."/>
        </authorList>
    </citation>
    <scope>NUCLEOTIDE SEQUENCE</scope>
</reference>
<evidence type="ECO:0000313" key="3">
    <source>
        <dbReference type="EMBL" id="VVU94521.1"/>
    </source>
</evidence>
<evidence type="ECO:0000259" key="2">
    <source>
        <dbReference type="Pfam" id="PF00892"/>
    </source>
</evidence>
<keyword evidence="1" id="KW-1133">Transmembrane helix</keyword>
<feature type="domain" description="EamA" evidence="2">
    <location>
        <begin position="5"/>
        <end position="134"/>
    </location>
</feature>
<gene>
    <name evidence="3" type="ORF">CPAV1605_246</name>
</gene>
<proteinExistence type="predicted"/>
<dbReference type="InterPro" id="IPR000620">
    <property type="entry name" value="EamA_dom"/>
</dbReference>
<keyword evidence="1" id="KW-0812">Transmembrane</keyword>
<dbReference type="Pfam" id="PF00892">
    <property type="entry name" value="EamA"/>
    <property type="match status" value="1"/>
</dbReference>
<dbReference type="EMBL" id="CABVLZ010000001">
    <property type="protein sequence ID" value="VVU94521.1"/>
    <property type="molecule type" value="Genomic_DNA"/>
</dbReference>
<protein>
    <recommendedName>
        <fullName evidence="2">EamA domain-containing protein</fullName>
    </recommendedName>
</protein>
<evidence type="ECO:0000256" key="1">
    <source>
        <dbReference type="SAM" id="Phobius"/>
    </source>
</evidence>
<accession>A0A5E8CH50</accession>
<feature type="transmembrane region" description="Helical" evidence="1">
    <location>
        <begin position="119"/>
        <end position="135"/>
    </location>
</feature>